<keyword evidence="4" id="KW-0597">Phosphoprotein</keyword>
<gene>
    <name evidence="11" type="ORF">LSH36_51g04034</name>
</gene>
<evidence type="ECO:0000259" key="10">
    <source>
        <dbReference type="Pfam" id="PF17817"/>
    </source>
</evidence>
<protein>
    <recommendedName>
        <fullName evidence="10">Neurabin-1/2 PDZ domain-containing protein</fullName>
    </recommendedName>
</protein>
<accession>A0AAD9K614</accession>
<dbReference type="PANTHER" id="PTHR16154:SF6">
    <property type="entry name" value="SPINOPHILIN, ISOFORM J"/>
    <property type="match status" value="1"/>
</dbReference>
<evidence type="ECO:0000256" key="7">
    <source>
        <dbReference type="ARBA" id="ARBA00023203"/>
    </source>
</evidence>
<comment type="subcellular location">
    <subcellularLocation>
        <location evidence="1">Cytoplasm</location>
        <location evidence="1">Cytoskeleton</location>
    </subcellularLocation>
    <subcellularLocation>
        <location evidence="9">Synapse</location>
    </subcellularLocation>
</comment>
<dbReference type="PANTHER" id="PTHR16154">
    <property type="entry name" value="NEURABIN"/>
    <property type="match status" value="1"/>
</dbReference>
<evidence type="ECO:0000313" key="12">
    <source>
        <dbReference type="Proteomes" id="UP001208570"/>
    </source>
</evidence>
<name>A0AAD9K614_9ANNE</name>
<keyword evidence="8" id="KW-0206">Cytoskeleton</keyword>
<dbReference type="Pfam" id="PF17817">
    <property type="entry name" value="PDZ_5"/>
    <property type="match status" value="1"/>
</dbReference>
<evidence type="ECO:0000256" key="9">
    <source>
        <dbReference type="ARBA" id="ARBA00034103"/>
    </source>
</evidence>
<keyword evidence="7" id="KW-0009">Actin-binding</keyword>
<dbReference type="Proteomes" id="UP001208570">
    <property type="component" value="Unassembled WGS sequence"/>
</dbReference>
<proteinExistence type="predicted"/>
<evidence type="ECO:0000256" key="5">
    <source>
        <dbReference type="ARBA" id="ARBA00023018"/>
    </source>
</evidence>
<dbReference type="InterPro" id="IPR043446">
    <property type="entry name" value="Neurabin-like"/>
</dbReference>
<dbReference type="GO" id="GO:0005737">
    <property type="term" value="C:cytoplasm"/>
    <property type="evidence" value="ECO:0007669"/>
    <property type="project" value="TreeGrafter"/>
</dbReference>
<evidence type="ECO:0000256" key="3">
    <source>
        <dbReference type="ARBA" id="ARBA00022490"/>
    </source>
</evidence>
<reference evidence="11" key="1">
    <citation type="journal article" date="2023" name="Mol. Biol. Evol.">
        <title>Third-Generation Sequencing Reveals the Adaptive Role of the Epigenome in Three Deep-Sea Polychaetes.</title>
        <authorList>
            <person name="Perez M."/>
            <person name="Aroh O."/>
            <person name="Sun Y."/>
            <person name="Lan Y."/>
            <person name="Juniper S.K."/>
            <person name="Young C.R."/>
            <person name="Angers B."/>
            <person name="Qian P.Y."/>
        </authorList>
    </citation>
    <scope>NUCLEOTIDE SEQUENCE</scope>
    <source>
        <strain evidence="11">P08H-3</strain>
    </source>
</reference>
<keyword evidence="3" id="KW-0963">Cytoplasm</keyword>
<comment type="caution">
    <text evidence="11">The sequence shown here is derived from an EMBL/GenBank/DDBJ whole genome shotgun (WGS) entry which is preliminary data.</text>
</comment>
<sequence>MTLFKVLLLVKDEVGDIVVDDDNEVKYFEVEGIPELDPDDDVFCTYSVEEYDRKNEDVDPMAASAEYELEKRVEKMDVYEVDLNKGMSDRDDLQTDMEKKPK</sequence>
<evidence type="ECO:0000256" key="1">
    <source>
        <dbReference type="ARBA" id="ARBA00004245"/>
    </source>
</evidence>
<evidence type="ECO:0000256" key="8">
    <source>
        <dbReference type="ARBA" id="ARBA00023212"/>
    </source>
</evidence>
<dbReference type="GO" id="GO:0014069">
    <property type="term" value="C:postsynaptic density"/>
    <property type="evidence" value="ECO:0007669"/>
    <property type="project" value="TreeGrafter"/>
</dbReference>
<dbReference type="GO" id="GO:0019722">
    <property type="term" value="P:calcium-mediated signaling"/>
    <property type="evidence" value="ECO:0007669"/>
    <property type="project" value="TreeGrafter"/>
</dbReference>
<dbReference type="GO" id="GO:0030425">
    <property type="term" value="C:dendrite"/>
    <property type="evidence" value="ECO:0007669"/>
    <property type="project" value="TreeGrafter"/>
</dbReference>
<keyword evidence="2" id="KW-0217">Developmental protein</keyword>
<keyword evidence="5" id="KW-0770">Synapse</keyword>
<feature type="domain" description="Neurabin-1/2 PDZ" evidence="10">
    <location>
        <begin position="42"/>
        <end position="73"/>
    </location>
</feature>
<evidence type="ECO:0000256" key="6">
    <source>
        <dbReference type="ARBA" id="ARBA00023054"/>
    </source>
</evidence>
<keyword evidence="6" id="KW-0175">Coiled coil</keyword>
<dbReference type="EMBL" id="JAODUP010000051">
    <property type="protein sequence ID" value="KAK2165377.1"/>
    <property type="molecule type" value="Genomic_DNA"/>
</dbReference>
<keyword evidence="12" id="KW-1185">Reference proteome</keyword>
<evidence type="ECO:0000256" key="4">
    <source>
        <dbReference type="ARBA" id="ARBA00022553"/>
    </source>
</evidence>
<evidence type="ECO:0000313" key="11">
    <source>
        <dbReference type="EMBL" id="KAK2165377.1"/>
    </source>
</evidence>
<dbReference type="GO" id="GO:0007015">
    <property type="term" value="P:actin filament organization"/>
    <property type="evidence" value="ECO:0007669"/>
    <property type="project" value="TreeGrafter"/>
</dbReference>
<dbReference type="InterPro" id="IPR040645">
    <property type="entry name" value="Neurabin-1/2_PDZ"/>
</dbReference>
<organism evidence="11 12">
    <name type="scientific">Paralvinella palmiformis</name>
    <dbReference type="NCBI Taxonomy" id="53620"/>
    <lineage>
        <taxon>Eukaryota</taxon>
        <taxon>Metazoa</taxon>
        <taxon>Spiralia</taxon>
        <taxon>Lophotrochozoa</taxon>
        <taxon>Annelida</taxon>
        <taxon>Polychaeta</taxon>
        <taxon>Sedentaria</taxon>
        <taxon>Canalipalpata</taxon>
        <taxon>Terebellida</taxon>
        <taxon>Terebelliformia</taxon>
        <taxon>Alvinellidae</taxon>
        <taxon>Paralvinella</taxon>
    </lineage>
</organism>
<dbReference type="GO" id="GO:0015629">
    <property type="term" value="C:actin cytoskeleton"/>
    <property type="evidence" value="ECO:0007669"/>
    <property type="project" value="TreeGrafter"/>
</dbReference>
<dbReference type="AlphaFoldDB" id="A0AAD9K614"/>
<evidence type="ECO:0000256" key="2">
    <source>
        <dbReference type="ARBA" id="ARBA00022473"/>
    </source>
</evidence>
<dbReference type="GO" id="GO:0031175">
    <property type="term" value="P:neuron projection development"/>
    <property type="evidence" value="ECO:0007669"/>
    <property type="project" value="TreeGrafter"/>
</dbReference>
<dbReference type="GO" id="GO:0051015">
    <property type="term" value="F:actin filament binding"/>
    <property type="evidence" value="ECO:0007669"/>
    <property type="project" value="TreeGrafter"/>
</dbReference>